<organism evidence="4 5">
    <name type="scientific">Salegentibacter flavus</name>
    <dbReference type="NCBI Taxonomy" id="287099"/>
    <lineage>
        <taxon>Bacteria</taxon>
        <taxon>Pseudomonadati</taxon>
        <taxon>Bacteroidota</taxon>
        <taxon>Flavobacteriia</taxon>
        <taxon>Flavobacteriales</taxon>
        <taxon>Flavobacteriaceae</taxon>
        <taxon>Salegentibacter</taxon>
    </lineage>
</organism>
<comment type="subcellular location">
    <subcellularLocation>
        <location evidence="1">Secreted</location>
    </subcellularLocation>
</comment>
<dbReference type="EMBL" id="FOVL01000002">
    <property type="protein sequence ID" value="SFN32981.1"/>
    <property type="molecule type" value="Genomic_DNA"/>
</dbReference>
<evidence type="ECO:0000313" key="4">
    <source>
        <dbReference type="EMBL" id="SFN32981.1"/>
    </source>
</evidence>
<dbReference type="PROSITE" id="PS51677">
    <property type="entry name" value="NODB"/>
    <property type="match status" value="1"/>
</dbReference>
<dbReference type="Pfam" id="PF01522">
    <property type="entry name" value="Polysacc_deac_1"/>
    <property type="match status" value="1"/>
</dbReference>
<dbReference type="Proteomes" id="UP000199153">
    <property type="component" value="Unassembled WGS sequence"/>
</dbReference>
<dbReference type="STRING" id="287099.SAMN05660413_00515"/>
<proteinExistence type="predicted"/>
<evidence type="ECO:0000313" key="5">
    <source>
        <dbReference type="Proteomes" id="UP000199153"/>
    </source>
</evidence>
<evidence type="ECO:0000259" key="3">
    <source>
        <dbReference type="PROSITE" id="PS51677"/>
    </source>
</evidence>
<dbReference type="SUPFAM" id="SSF88713">
    <property type="entry name" value="Glycoside hydrolase/deacetylase"/>
    <property type="match status" value="1"/>
</dbReference>
<dbReference type="GO" id="GO:0005975">
    <property type="term" value="P:carbohydrate metabolic process"/>
    <property type="evidence" value="ECO:0007669"/>
    <property type="project" value="InterPro"/>
</dbReference>
<protein>
    <submittedName>
        <fullName evidence="4">Polysaccharide deacetylase</fullName>
    </submittedName>
</protein>
<dbReference type="InterPro" id="IPR011330">
    <property type="entry name" value="Glyco_hydro/deAcase_b/a-brl"/>
</dbReference>
<dbReference type="RefSeq" id="WP_093405498.1">
    <property type="nucleotide sequence ID" value="NZ_FOVL01000002.1"/>
</dbReference>
<gene>
    <name evidence="4" type="ORF">SAMN05660413_00515</name>
</gene>
<dbReference type="OrthoDB" id="1446101at2"/>
<dbReference type="PANTHER" id="PTHR34216">
    <property type="match status" value="1"/>
</dbReference>
<keyword evidence="5" id="KW-1185">Reference proteome</keyword>
<evidence type="ECO:0000256" key="1">
    <source>
        <dbReference type="ARBA" id="ARBA00004613"/>
    </source>
</evidence>
<keyword evidence="2" id="KW-0732">Signal</keyword>
<accession>A0A1I4Y4G6</accession>
<dbReference type="PANTHER" id="PTHR34216:SF3">
    <property type="entry name" value="POLY-BETA-1,6-N-ACETYL-D-GLUCOSAMINE N-DEACETYLASE"/>
    <property type="match status" value="1"/>
</dbReference>
<evidence type="ECO:0000256" key="2">
    <source>
        <dbReference type="ARBA" id="ARBA00022729"/>
    </source>
</evidence>
<reference evidence="4 5" key="1">
    <citation type="submission" date="2016-10" db="EMBL/GenBank/DDBJ databases">
        <authorList>
            <person name="de Groot N.N."/>
        </authorList>
    </citation>
    <scope>NUCLEOTIDE SEQUENCE [LARGE SCALE GENOMIC DNA]</scope>
    <source>
        <strain evidence="4 5">DSM 17794</strain>
    </source>
</reference>
<dbReference type="Gene3D" id="3.20.20.370">
    <property type="entry name" value="Glycoside hydrolase/deacetylase"/>
    <property type="match status" value="1"/>
</dbReference>
<name>A0A1I4Y4G6_9FLAO</name>
<dbReference type="AlphaFoldDB" id="A0A1I4Y4G6"/>
<dbReference type="GO" id="GO:0016810">
    <property type="term" value="F:hydrolase activity, acting on carbon-nitrogen (but not peptide) bonds"/>
    <property type="evidence" value="ECO:0007669"/>
    <property type="project" value="InterPro"/>
</dbReference>
<dbReference type="GO" id="GO:0005576">
    <property type="term" value="C:extracellular region"/>
    <property type="evidence" value="ECO:0007669"/>
    <property type="project" value="UniProtKB-SubCell"/>
</dbReference>
<sequence>MLIISNYHYIRENFSAPFPSIFGLSPVQFRRQMEELSKFGEFISLKDLHHYRENPLNKNYFLITFDDGLKEQYELAKPVVDSMGISAVYFINTSNFTEKKVSLVHKIHLLRSRVAPEEILQMITEFANVELNQEEIDAAVKHYNYDSSQNARLKYLLNFKLSTIEQENIINPLFQQVFDEKKVATELYFSEKMLTNLWEEGSLASHSHSHLPLGKLSQAEVEQELRQTQDFFKSEFGKPAKAISYPYGSYEACKNIRESASNSGFDLGFSMERAGNISLQEDSLLLGRYDCNDLPGGKNNLFGNKNPFETAATRKWHTYANSITNKQ</sequence>
<dbReference type="InterPro" id="IPR002509">
    <property type="entry name" value="NODB_dom"/>
</dbReference>
<dbReference type="InterPro" id="IPR051398">
    <property type="entry name" value="Polysacch_Deacetylase"/>
</dbReference>
<feature type="domain" description="NodB homology" evidence="3">
    <location>
        <begin position="59"/>
        <end position="327"/>
    </location>
</feature>